<dbReference type="InterPro" id="IPR017996">
    <property type="entry name" value="MRJP/yellow-related"/>
</dbReference>
<dbReference type="InterPro" id="IPR011042">
    <property type="entry name" value="6-blade_b-propeller_TolB-like"/>
</dbReference>
<evidence type="ECO:0000256" key="4">
    <source>
        <dbReference type="ARBA" id="ARBA00009127"/>
    </source>
</evidence>
<dbReference type="InterPro" id="IPR028009">
    <property type="entry name" value="ESCO_Acetyltransf_dom"/>
</dbReference>
<evidence type="ECO:0000256" key="12">
    <source>
        <dbReference type="ARBA" id="ARBA00023315"/>
    </source>
</evidence>
<evidence type="ECO:0000256" key="3">
    <source>
        <dbReference type="ARBA" id="ARBA00005816"/>
    </source>
</evidence>
<reference evidence="16" key="1">
    <citation type="submission" date="2019-08" db="EMBL/GenBank/DDBJ databases">
        <title>The improved chromosome-level genome for the pearl oyster Pinctada fucata martensii using PacBio sequencing and Hi-C.</title>
        <authorList>
            <person name="Zheng Z."/>
        </authorList>
    </citation>
    <scope>NUCLEOTIDE SEQUENCE</scope>
    <source>
        <strain evidence="16">ZZ-2019</strain>
        <tissue evidence="16">Adductor muscle</tissue>
    </source>
</reference>
<sequence>MLHLFQWSTAISYTLTSLTSVDYLWSKADRTEAIRNKTFISENNIITGIKVYKGRTFVTVPRWKPGVPSTLNEIVKTDDNRYVLKPFYDWTWQTIGDCNALQYVQSMEVDPNTGYMWIIDTGRVNTIVSGHVLNICPPKLRVVEIDTGNIKLEYDFLNSVVSRTSNFMNDIVLDYQNGEVTHTYITDTSDAKIIVYDVLRNSSYYFSHTSMKPEIGPTNYVTLNGQSRQFLTPIDGIAITPDFDYVYYCPLGGVGLYRVPTSALRFDATNFSEAVQFVGNKSSQSDGMIFSQKHLYYGGLSTNTLYRVSLENLKRSDGHLLGEETLVQNNQTMLWIDTLVIDEDGNLWFVANSLLYFVKMTMDFTGSDPNINIWKVGVAENSYLWRANSRTLNSDISNVSDRSYAVYVIVMLALFMSTLMKTKKISKKDNAHEKTSCPLSVQSQNVNCTTPVSKTKDATSTPRGHSITQGEAQTPTNQPTSQDTSETPSNQGTSGKKFFKSKSPGSKLAGSVMVRKGFNLSFTTRRSVSSDKKGKSSAKKLGQKKGSGIIPKKNKNSIKSVQKVNKNSAGEPSRDSDSAIGSCNSIELSPSAVRPEKSALQLTPSKDVHRKAPTTSSLVDSPSKNLRSQSRAKPDVDVEVRSLTGSDDLFSSYPSSENIAVSGKNSPASDLPSESASDITDKTSSTASSPAKKYFPIFNSKDTAQGTPKQQSLLKGISGLKRNSPRSSPRMRFIENKSDQLTLDAGQKKFGATQCEVCGMVYTQADPADETTHNMFHRSLLNALKFPGWKKERVVQEYPEDGSRVLMVLHDDPKYTVKKIEEINKVMGKELGFPEPLLAFRPEYKAFLMISDEKTVMGCCIAESISEGYRVIPDSQPSQEPGHRPWCCKSEPEPASVGVGRIWVNSQDRRKRVATRLLDCVRKWFQYGSFIHRSRVAFSDPTPDGKLLATSYTKSQSFLVYKYG</sequence>
<evidence type="ECO:0000256" key="7">
    <source>
        <dbReference type="ARBA" id="ARBA00022723"/>
    </source>
</evidence>
<evidence type="ECO:0000256" key="9">
    <source>
        <dbReference type="ARBA" id="ARBA00022833"/>
    </source>
</evidence>
<dbReference type="Pfam" id="PF13880">
    <property type="entry name" value="Acetyltransf_13"/>
    <property type="match status" value="1"/>
</dbReference>
<feature type="domain" description="N-acetyltransferase ESCO zinc-finger" evidence="14">
    <location>
        <begin position="740"/>
        <end position="778"/>
    </location>
</feature>
<keyword evidence="5" id="KW-0964">Secreted</keyword>
<evidence type="ECO:0000256" key="5">
    <source>
        <dbReference type="ARBA" id="ARBA00022525"/>
    </source>
</evidence>
<feature type="compositionally biased region" description="Polar residues" evidence="13">
    <location>
        <begin position="652"/>
        <end position="678"/>
    </location>
</feature>
<dbReference type="GO" id="GO:0000785">
    <property type="term" value="C:chromatin"/>
    <property type="evidence" value="ECO:0007669"/>
    <property type="project" value="TreeGrafter"/>
</dbReference>
<proteinExistence type="inferred from homology"/>
<dbReference type="Pfam" id="PF03022">
    <property type="entry name" value="MRJP"/>
    <property type="match status" value="1"/>
</dbReference>
<keyword evidence="9" id="KW-0862">Zinc</keyword>
<feature type="region of interest" description="Disordered" evidence="13">
    <location>
        <begin position="448"/>
        <end position="510"/>
    </location>
</feature>
<feature type="compositionally biased region" description="Polar residues" evidence="13">
    <location>
        <begin position="700"/>
        <end position="713"/>
    </location>
</feature>
<keyword evidence="11" id="KW-0131">Cell cycle</keyword>
<evidence type="ECO:0000256" key="10">
    <source>
        <dbReference type="ARBA" id="ARBA00023242"/>
    </source>
</evidence>
<dbReference type="Pfam" id="PF13878">
    <property type="entry name" value="zf-C2H2_3"/>
    <property type="match status" value="1"/>
</dbReference>
<feature type="compositionally biased region" description="Polar residues" evidence="13">
    <location>
        <begin position="579"/>
        <end position="588"/>
    </location>
</feature>
<dbReference type="Proteomes" id="UP001186944">
    <property type="component" value="Unassembled WGS sequence"/>
</dbReference>
<dbReference type="InterPro" id="IPR028005">
    <property type="entry name" value="AcTrfase_ESCO_Znf_dom"/>
</dbReference>
<dbReference type="PANTHER" id="PTHR45884">
    <property type="entry name" value="N-ACETYLTRANSFERASE ECO"/>
    <property type="match status" value="1"/>
</dbReference>
<feature type="compositionally biased region" description="Polar residues" evidence="13">
    <location>
        <begin position="613"/>
        <end position="631"/>
    </location>
</feature>
<keyword evidence="8" id="KW-0863">Zinc-finger</keyword>
<keyword evidence="17" id="KW-1185">Reference proteome</keyword>
<evidence type="ECO:0000256" key="1">
    <source>
        <dbReference type="ARBA" id="ARBA00004123"/>
    </source>
</evidence>
<dbReference type="Gene3D" id="2.120.10.30">
    <property type="entry name" value="TolB, C-terminal domain"/>
    <property type="match status" value="1"/>
</dbReference>
<comment type="caution">
    <text evidence="16">The sequence shown here is derived from an EMBL/GenBank/DDBJ whole genome shotgun (WGS) entry which is preliminary data.</text>
</comment>
<dbReference type="GO" id="GO:0007064">
    <property type="term" value="P:mitotic sister chromatid cohesion"/>
    <property type="evidence" value="ECO:0007669"/>
    <property type="project" value="TreeGrafter"/>
</dbReference>
<feature type="domain" description="N-acetyltransferase ESCO acetyl-transferase" evidence="15">
    <location>
        <begin position="893"/>
        <end position="961"/>
    </location>
</feature>
<comment type="similarity">
    <text evidence="4">Belongs to the major royal jelly protein family.</text>
</comment>
<keyword evidence="6" id="KW-0808">Transferase</keyword>
<evidence type="ECO:0000259" key="14">
    <source>
        <dbReference type="Pfam" id="PF13878"/>
    </source>
</evidence>
<evidence type="ECO:0000256" key="11">
    <source>
        <dbReference type="ARBA" id="ARBA00023306"/>
    </source>
</evidence>
<evidence type="ECO:0000256" key="13">
    <source>
        <dbReference type="SAM" id="MobiDB-lite"/>
    </source>
</evidence>
<evidence type="ECO:0000256" key="2">
    <source>
        <dbReference type="ARBA" id="ARBA00004613"/>
    </source>
</evidence>
<keyword evidence="7" id="KW-0479">Metal-binding</keyword>
<name>A0AA88XRK8_PINIB</name>
<evidence type="ECO:0000259" key="15">
    <source>
        <dbReference type="Pfam" id="PF13880"/>
    </source>
</evidence>
<evidence type="ECO:0000313" key="16">
    <source>
        <dbReference type="EMBL" id="KAK3091037.1"/>
    </source>
</evidence>
<evidence type="ECO:0000313" key="17">
    <source>
        <dbReference type="Proteomes" id="UP001186944"/>
    </source>
</evidence>
<evidence type="ECO:0000256" key="6">
    <source>
        <dbReference type="ARBA" id="ARBA00022679"/>
    </source>
</evidence>
<dbReference type="EMBL" id="VSWD01000010">
    <property type="protein sequence ID" value="KAK3091037.1"/>
    <property type="molecule type" value="Genomic_DNA"/>
</dbReference>
<gene>
    <name evidence="16" type="ORF">FSP39_016673</name>
</gene>
<dbReference type="GO" id="GO:0061733">
    <property type="term" value="F:protein-lysine-acetyltransferase activity"/>
    <property type="evidence" value="ECO:0007669"/>
    <property type="project" value="TreeGrafter"/>
</dbReference>
<dbReference type="AlphaFoldDB" id="A0AA88XRK8"/>
<protein>
    <submittedName>
        <fullName evidence="16">Uncharacterized protein</fullName>
    </submittedName>
</protein>
<keyword evidence="10" id="KW-0539">Nucleus</keyword>
<dbReference type="GO" id="GO:0005576">
    <property type="term" value="C:extracellular region"/>
    <property type="evidence" value="ECO:0007669"/>
    <property type="project" value="UniProtKB-SubCell"/>
</dbReference>
<feature type="region of interest" description="Disordered" evidence="13">
    <location>
        <begin position="524"/>
        <end position="730"/>
    </location>
</feature>
<dbReference type="GO" id="GO:0008270">
    <property type="term" value="F:zinc ion binding"/>
    <property type="evidence" value="ECO:0007669"/>
    <property type="project" value="UniProtKB-KW"/>
</dbReference>
<accession>A0AA88XRK8</accession>
<evidence type="ECO:0000256" key="8">
    <source>
        <dbReference type="ARBA" id="ARBA00022771"/>
    </source>
</evidence>
<dbReference type="GO" id="GO:0005634">
    <property type="term" value="C:nucleus"/>
    <property type="evidence" value="ECO:0007669"/>
    <property type="project" value="UniProtKB-SubCell"/>
</dbReference>
<dbReference type="PANTHER" id="PTHR45884:SF2">
    <property type="entry name" value="N-ACETYLTRANSFERASE ECO"/>
    <property type="match status" value="1"/>
</dbReference>
<keyword evidence="12" id="KW-0012">Acyltransferase</keyword>
<feature type="compositionally biased region" description="Low complexity" evidence="13">
    <location>
        <begin position="682"/>
        <end position="693"/>
    </location>
</feature>
<comment type="similarity">
    <text evidence="3">Belongs to the acetyltransferase family. ECO subfamily.</text>
</comment>
<comment type="subcellular location">
    <subcellularLocation>
        <location evidence="1">Nucleus</location>
    </subcellularLocation>
    <subcellularLocation>
        <location evidence="2">Secreted</location>
    </subcellularLocation>
</comment>
<organism evidence="16 17">
    <name type="scientific">Pinctada imbricata</name>
    <name type="common">Atlantic pearl-oyster</name>
    <name type="synonym">Pinctada martensii</name>
    <dbReference type="NCBI Taxonomy" id="66713"/>
    <lineage>
        <taxon>Eukaryota</taxon>
        <taxon>Metazoa</taxon>
        <taxon>Spiralia</taxon>
        <taxon>Lophotrochozoa</taxon>
        <taxon>Mollusca</taxon>
        <taxon>Bivalvia</taxon>
        <taxon>Autobranchia</taxon>
        <taxon>Pteriomorphia</taxon>
        <taxon>Pterioida</taxon>
        <taxon>Pterioidea</taxon>
        <taxon>Pteriidae</taxon>
        <taxon>Pinctada</taxon>
    </lineage>
</organism>
<feature type="compositionally biased region" description="Polar residues" evidence="13">
    <location>
        <begin position="448"/>
        <end position="493"/>
    </location>
</feature>
<dbReference type="SUPFAM" id="SSF63829">
    <property type="entry name" value="Calcium-dependent phosphotriesterase"/>
    <property type="match status" value="1"/>
</dbReference>